<proteinExistence type="predicted"/>
<dbReference type="Pfam" id="PF18017">
    <property type="entry name" value="SAM_4"/>
    <property type="match status" value="1"/>
</dbReference>
<evidence type="ECO:0000259" key="2">
    <source>
        <dbReference type="Pfam" id="PF17740"/>
    </source>
</evidence>
<comment type="caution">
    <text evidence="3">The sequence shown here is derived from an EMBL/GenBank/DDBJ whole genome shotgun (WGS) entry which is preliminary data.</text>
</comment>
<dbReference type="SUPFAM" id="SSF47769">
    <property type="entry name" value="SAM/Pointed domain"/>
    <property type="match status" value="1"/>
</dbReference>
<dbReference type="Proteomes" id="UP001372834">
    <property type="component" value="Unassembled WGS sequence"/>
</dbReference>
<dbReference type="CDD" id="cd09531">
    <property type="entry name" value="SAM_CS047"/>
    <property type="match status" value="1"/>
</dbReference>
<feature type="compositionally biased region" description="Polar residues" evidence="1">
    <location>
        <begin position="284"/>
        <end position="293"/>
    </location>
</feature>
<dbReference type="InterPro" id="IPR040772">
    <property type="entry name" value="C19orf47_SAM"/>
</dbReference>
<feature type="compositionally biased region" description="Polar residues" evidence="1">
    <location>
        <begin position="255"/>
        <end position="268"/>
    </location>
</feature>
<feature type="region of interest" description="Disordered" evidence="1">
    <location>
        <begin position="284"/>
        <end position="340"/>
    </location>
</feature>
<dbReference type="InterPro" id="IPR039161">
    <property type="entry name" value="C19orf47-like"/>
</dbReference>
<feature type="compositionally biased region" description="Basic and acidic residues" evidence="1">
    <location>
        <begin position="294"/>
        <end position="303"/>
    </location>
</feature>
<feature type="domain" description="DUF5577" evidence="2">
    <location>
        <begin position="114"/>
        <end position="221"/>
    </location>
</feature>
<reference evidence="3 4" key="1">
    <citation type="submission" date="2023-10" db="EMBL/GenBank/DDBJ databases">
        <title>Genomes of two closely related lineages of the louse Polyplax serrata with different host specificities.</title>
        <authorList>
            <person name="Martinu J."/>
            <person name="Tarabai H."/>
            <person name="Stefka J."/>
            <person name="Hypsa V."/>
        </authorList>
    </citation>
    <scope>NUCLEOTIDE SEQUENCE [LARGE SCALE GENOMIC DNA]</scope>
    <source>
        <strain evidence="3">HR10_N</strain>
    </source>
</reference>
<dbReference type="InterPro" id="IPR041477">
    <property type="entry name" value="DUF5577"/>
</dbReference>
<sequence>MATGYTREWIKFFIGCGIPNDVATAYALIFYENRIQKNMLLDLNKEYLKDMGITVMGDVIAILRYAKVIHKKYVTEQILPENQNLPVVQKNEVPIPKKSTVKRVLETHCRNSCALQHESPEDVQVTVPNNKNSIISPNTETTPKYDIKLDTSEISEKGLEVPVPKVRRVLPENEGGYKIKMPSGITERSKKILEQVKKREMKTVFDRLGESSVSSTTSDTSLGYSSLSNSSATSPTTIKEKNTSVFSRLGEKTSDVSSTSPCDTSNMRCSDELPYTGILKSGTSLKKQISRSTMRADNEEKKGTVSKVDSMKGVPVKRRLGLSDGKEEGVTPGDLNYLELKDEESGQKGIYKVKRVGTNSKMASDQVQSLKSRLTSKTYENLQAKSNTSQAPTLGKGLKRRLDADTTTGITQGNNSKRVSFGSTTTRLIPPSTSATEAQSGLKKYPKLTMTINNRDKGKINPLSRPISKTVAANAKRKITDRLGSNRVPVKRSNEVLSMNSTGKKMCSILDRLG</sequence>
<dbReference type="GO" id="GO:0005634">
    <property type="term" value="C:nucleus"/>
    <property type="evidence" value="ECO:0007669"/>
    <property type="project" value="TreeGrafter"/>
</dbReference>
<dbReference type="Gene3D" id="1.10.150.50">
    <property type="entry name" value="Transcription Factor, Ets-1"/>
    <property type="match status" value="1"/>
</dbReference>
<organism evidence="3 4">
    <name type="scientific">Polyplax serrata</name>
    <name type="common">Common mouse louse</name>
    <dbReference type="NCBI Taxonomy" id="468196"/>
    <lineage>
        <taxon>Eukaryota</taxon>
        <taxon>Metazoa</taxon>
        <taxon>Ecdysozoa</taxon>
        <taxon>Arthropoda</taxon>
        <taxon>Hexapoda</taxon>
        <taxon>Insecta</taxon>
        <taxon>Pterygota</taxon>
        <taxon>Neoptera</taxon>
        <taxon>Paraneoptera</taxon>
        <taxon>Psocodea</taxon>
        <taxon>Troctomorpha</taxon>
        <taxon>Phthiraptera</taxon>
        <taxon>Anoplura</taxon>
        <taxon>Polyplacidae</taxon>
        <taxon>Polyplax</taxon>
    </lineage>
</organism>
<dbReference type="InterPro" id="IPR013761">
    <property type="entry name" value="SAM/pointed_sf"/>
</dbReference>
<dbReference type="PANTHER" id="PTHR21359">
    <property type="entry name" value="DUF5577 DOMAIN-CONTAINING PROTEIN"/>
    <property type="match status" value="1"/>
</dbReference>
<dbReference type="AlphaFoldDB" id="A0AAN8NYF1"/>
<protein>
    <recommendedName>
        <fullName evidence="2">DUF5577 domain-containing protein</fullName>
    </recommendedName>
</protein>
<evidence type="ECO:0000313" key="3">
    <source>
        <dbReference type="EMBL" id="KAK6621320.1"/>
    </source>
</evidence>
<feature type="compositionally biased region" description="Low complexity" evidence="1">
    <location>
        <begin position="211"/>
        <end position="237"/>
    </location>
</feature>
<dbReference type="Pfam" id="PF17740">
    <property type="entry name" value="DUF5577"/>
    <property type="match status" value="1"/>
</dbReference>
<feature type="region of interest" description="Disordered" evidence="1">
    <location>
        <begin position="208"/>
        <end position="271"/>
    </location>
</feature>
<accession>A0AAN8NYF1</accession>
<gene>
    <name evidence="3" type="ORF">RUM43_011626</name>
</gene>
<evidence type="ECO:0000313" key="4">
    <source>
        <dbReference type="Proteomes" id="UP001372834"/>
    </source>
</evidence>
<dbReference type="EMBL" id="JAWJWE010000039">
    <property type="protein sequence ID" value="KAK6621320.1"/>
    <property type="molecule type" value="Genomic_DNA"/>
</dbReference>
<dbReference type="PANTHER" id="PTHR21359:SF1">
    <property type="entry name" value="DUF5577 DOMAIN-CONTAINING PROTEIN"/>
    <property type="match status" value="1"/>
</dbReference>
<evidence type="ECO:0000256" key="1">
    <source>
        <dbReference type="SAM" id="MobiDB-lite"/>
    </source>
</evidence>
<name>A0AAN8NYF1_POLSC</name>
<feature type="region of interest" description="Disordered" evidence="1">
    <location>
        <begin position="406"/>
        <end position="425"/>
    </location>
</feature>